<evidence type="ECO:0000256" key="1">
    <source>
        <dbReference type="SAM" id="MobiDB-lite"/>
    </source>
</evidence>
<feature type="region of interest" description="Disordered" evidence="1">
    <location>
        <begin position="1"/>
        <end position="20"/>
    </location>
</feature>
<protein>
    <submittedName>
        <fullName evidence="2">Uncharacterized protein</fullName>
    </submittedName>
</protein>
<sequence>MCLCRTNDVGSKRRTRQAQRPIMGTAPMPLFHACCTREGSMRAPPQRLHARGSISNVAPRAAAGAGGRRRARTEKAVVGRGATTPAIKQPSTPHLHLAHVTTLLCSRTSRTVAPGTDPIANQQRLSRLMLGVLLPPCYAMTCAFPQHHGRAPNGGSRSRQPVTWTHAYPDRPVLSMTR</sequence>
<evidence type="ECO:0000313" key="3">
    <source>
        <dbReference type="Proteomes" id="UP000799423"/>
    </source>
</evidence>
<proteinExistence type="predicted"/>
<keyword evidence="3" id="KW-1185">Reference proteome</keyword>
<organism evidence="2 3">
    <name type="scientific">Plenodomus tracheiphilus IPT5</name>
    <dbReference type="NCBI Taxonomy" id="1408161"/>
    <lineage>
        <taxon>Eukaryota</taxon>
        <taxon>Fungi</taxon>
        <taxon>Dikarya</taxon>
        <taxon>Ascomycota</taxon>
        <taxon>Pezizomycotina</taxon>
        <taxon>Dothideomycetes</taxon>
        <taxon>Pleosporomycetidae</taxon>
        <taxon>Pleosporales</taxon>
        <taxon>Pleosporineae</taxon>
        <taxon>Leptosphaeriaceae</taxon>
        <taxon>Plenodomus</taxon>
    </lineage>
</organism>
<dbReference type="EMBL" id="MU006350">
    <property type="protein sequence ID" value="KAF2845274.1"/>
    <property type="molecule type" value="Genomic_DNA"/>
</dbReference>
<evidence type="ECO:0000313" key="2">
    <source>
        <dbReference type="EMBL" id="KAF2845274.1"/>
    </source>
</evidence>
<feature type="region of interest" description="Disordered" evidence="1">
    <location>
        <begin position="150"/>
        <end position="178"/>
    </location>
</feature>
<reference evidence="2" key="1">
    <citation type="submission" date="2020-01" db="EMBL/GenBank/DDBJ databases">
        <authorList>
            <consortium name="DOE Joint Genome Institute"/>
            <person name="Haridas S."/>
            <person name="Albert R."/>
            <person name="Binder M."/>
            <person name="Bloem J."/>
            <person name="Labutti K."/>
            <person name="Salamov A."/>
            <person name="Andreopoulos B."/>
            <person name="Baker S.E."/>
            <person name="Barry K."/>
            <person name="Bills G."/>
            <person name="Bluhm B.H."/>
            <person name="Cannon C."/>
            <person name="Castanera R."/>
            <person name="Culley D.E."/>
            <person name="Daum C."/>
            <person name="Ezra D."/>
            <person name="Gonzalez J.B."/>
            <person name="Henrissat B."/>
            <person name="Kuo A."/>
            <person name="Liang C."/>
            <person name="Lipzen A."/>
            <person name="Lutzoni F."/>
            <person name="Magnuson J."/>
            <person name="Mondo S."/>
            <person name="Nolan M."/>
            <person name="Ohm R."/>
            <person name="Pangilinan J."/>
            <person name="Park H.-J."/>
            <person name="Ramirez L."/>
            <person name="Alfaro M."/>
            <person name="Sun H."/>
            <person name="Tritt A."/>
            <person name="Yoshinaga Y."/>
            <person name="Zwiers L.-H."/>
            <person name="Turgeon B.G."/>
            <person name="Goodwin S.B."/>
            <person name="Spatafora J.W."/>
            <person name="Crous P.W."/>
            <person name="Grigoriev I.V."/>
        </authorList>
    </citation>
    <scope>NUCLEOTIDE SEQUENCE</scope>
    <source>
        <strain evidence="2">IPT5</strain>
    </source>
</reference>
<gene>
    <name evidence="2" type="ORF">T440DRAFT_511692</name>
</gene>
<dbReference type="Proteomes" id="UP000799423">
    <property type="component" value="Unassembled WGS sequence"/>
</dbReference>
<feature type="region of interest" description="Disordered" evidence="1">
    <location>
        <begin position="59"/>
        <end position="90"/>
    </location>
</feature>
<dbReference type="AlphaFoldDB" id="A0A6A7ARB6"/>
<accession>A0A6A7ARB6</accession>
<name>A0A6A7ARB6_9PLEO</name>